<evidence type="ECO:0000256" key="1">
    <source>
        <dbReference type="SAM" id="MobiDB-lite"/>
    </source>
</evidence>
<reference evidence="2 3" key="1">
    <citation type="submission" date="2024-04" db="EMBL/GenBank/DDBJ databases">
        <title>Phyllosticta paracitricarpa is synonymous to the EU quarantine fungus P. citricarpa based on phylogenomic analyses.</title>
        <authorList>
            <consortium name="Lawrence Berkeley National Laboratory"/>
            <person name="Van ingen-buijs V.A."/>
            <person name="Van westerhoven A.C."/>
            <person name="Haridas S."/>
            <person name="Skiadas P."/>
            <person name="Martin F."/>
            <person name="Groenewald J.Z."/>
            <person name="Crous P.W."/>
            <person name="Seidl M.F."/>
        </authorList>
    </citation>
    <scope>NUCLEOTIDE SEQUENCE [LARGE SCALE GENOMIC DNA]</scope>
    <source>
        <strain evidence="2 3">CBS 141358</strain>
    </source>
</reference>
<dbReference type="Proteomes" id="UP001367316">
    <property type="component" value="Unassembled WGS sequence"/>
</dbReference>
<comment type="caution">
    <text evidence="2">The sequence shown here is derived from an EMBL/GenBank/DDBJ whole genome shotgun (WGS) entry which is preliminary data.</text>
</comment>
<keyword evidence="3" id="KW-1185">Reference proteome</keyword>
<dbReference type="EMBL" id="JBBPBF010000078">
    <property type="protein sequence ID" value="KAK7605620.1"/>
    <property type="molecule type" value="Genomic_DNA"/>
</dbReference>
<protein>
    <recommendedName>
        <fullName evidence="4">Cysteine-rich transmembrane CYSTM domain-containing protein</fullName>
    </recommendedName>
</protein>
<evidence type="ECO:0000313" key="2">
    <source>
        <dbReference type="EMBL" id="KAK7605620.1"/>
    </source>
</evidence>
<feature type="region of interest" description="Disordered" evidence="1">
    <location>
        <begin position="160"/>
        <end position="186"/>
    </location>
</feature>
<organism evidence="2 3">
    <name type="scientific">Phyllosticta paracitricarpa</name>
    <dbReference type="NCBI Taxonomy" id="2016321"/>
    <lineage>
        <taxon>Eukaryota</taxon>
        <taxon>Fungi</taxon>
        <taxon>Dikarya</taxon>
        <taxon>Ascomycota</taxon>
        <taxon>Pezizomycotina</taxon>
        <taxon>Dothideomycetes</taxon>
        <taxon>Dothideomycetes incertae sedis</taxon>
        <taxon>Botryosphaeriales</taxon>
        <taxon>Phyllostictaceae</taxon>
        <taxon>Phyllosticta</taxon>
    </lineage>
</organism>
<feature type="region of interest" description="Disordered" evidence="1">
    <location>
        <begin position="99"/>
        <end position="118"/>
    </location>
</feature>
<proteinExistence type="predicted"/>
<gene>
    <name evidence="2" type="ORF">JOL62DRAFT_418081</name>
</gene>
<name>A0ABR1MTY0_9PEZI</name>
<sequence length="186" mass="20617">MFPCIPNLDCANLAPLSPTGHAVRPKVDAPEQALARQHQCLCDPNFWPGYTSPQGYCFCSPWKTPMIYITAVTPRPCRALFLVAEARKSLPPVLYPPYTYPRPPRPSPRPEDIPSNPTTLPPRGQAHLLCCHCCCCCCCCYCCKSGTCKSARIRPRLHDLLTGPRLSPPPRHTDKRRDGFGTDSGP</sequence>
<feature type="compositionally biased region" description="Basic and acidic residues" evidence="1">
    <location>
        <begin position="171"/>
        <end position="180"/>
    </location>
</feature>
<accession>A0ABR1MTY0</accession>
<evidence type="ECO:0008006" key="4">
    <source>
        <dbReference type="Google" id="ProtNLM"/>
    </source>
</evidence>
<evidence type="ECO:0000313" key="3">
    <source>
        <dbReference type="Proteomes" id="UP001367316"/>
    </source>
</evidence>